<dbReference type="InterPro" id="IPR050473">
    <property type="entry name" value="A2M/Complement_sys"/>
</dbReference>
<dbReference type="Pfam" id="PF12248">
    <property type="entry name" value="Methyltransf_FA"/>
    <property type="match status" value="1"/>
</dbReference>
<dbReference type="InterPro" id="IPR009048">
    <property type="entry name" value="A-macroglobulin_rcpt-bd"/>
</dbReference>
<keyword evidence="2" id="KW-0882">Thioester bond</keyword>
<dbReference type="PANTHER" id="PTHR11412">
    <property type="entry name" value="MACROGLOBULIN / COMPLEMENT"/>
    <property type="match status" value="1"/>
</dbReference>
<dbReference type="PANTHER" id="PTHR11412:SF136">
    <property type="entry name" value="CD109 ANTIGEN"/>
    <property type="match status" value="1"/>
</dbReference>
<dbReference type="Pfam" id="PF00207">
    <property type="entry name" value="A2M"/>
    <property type="match status" value="1"/>
</dbReference>
<dbReference type="GO" id="GO:0004866">
    <property type="term" value="F:endopeptidase inhibitor activity"/>
    <property type="evidence" value="ECO:0007669"/>
    <property type="project" value="InterPro"/>
</dbReference>
<dbReference type="InterPro" id="IPR011625">
    <property type="entry name" value="A2M_N_BRD"/>
</dbReference>
<dbReference type="InterPro" id="IPR036595">
    <property type="entry name" value="A-macroglobulin_rcpt-bd_sf"/>
</dbReference>
<accession>A0AAN7VWB6</accession>
<dbReference type="SMART" id="SM01361">
    <property type="entry name" value="A2M_recep"/>
    <property type="match status" value="1"/>
</dbReference>
<dbReference type="InterPro" id="IPR022041">
    <property type="entry name" value="Methyltransf_FA"/>
</dbReference>
<evidence type="ECO:0000259" key="5">
    <source>
        <dbReference type="SMART" id="SM01359"/>
    </source>
</evidence>
<evidence type="ECO:0000313" key="9">
    <source>
        <dbReference type="Proteomes" id="UP001329430"/>
    </source>
</evidence>
<evidence type="ECO:0008006" key="10">
    <source>
        <dbReference type="Google" id="ProtNLM"/>
    </source>
</evidence>
<dbReference type="SUPFAM" id="SSF48239">
    <property type="entry name" value="Terpenoid cyclases/Protein prenyltransferases"/>
    <property type="match status" value="1"/>
</dbReference>
<dbReference type="Pfam" id="PF01835">
    <property type="entry name" value="MG2"/>
    <property type="match status" value="1"/>
</dbReference>
<dbReference type="Proteomes" id="UP001329430">
    <property type="component" value="Chromosome 1"/>
</dbReference>
<dbReference type="SMART" id="SM01359">
    <property type="entry name" value="A2M_N_2"/>
    <property type="match status" value="1"/>
</dbReference>
<dbReference type="EMBL" id="JAVRBK010000001">
    <property type="protein sequence ID" value="KAK5650744.1"/>
    <property type="molecule type" value="Genomic_DNA"/>
</dbReference>
<feature type="signal peptide" evidence="4">
    <location>
        <begin position="1"/>
        <end position="23"/>
    </location>
</feature>
<comment type="caution">
    <text evidence="8">The sequence shown here is derived from an EMBL/GenBank/DDBJ whole genome shotgun (WGS) entry which is preliminary data.</text>
</comment>
<dbReference type="Gene3D" id="2.60.40.1930">
    <property type="match status" value="2"/>
</dbReference>
<evidence type="ECO:0000256" key="2">
    <source>
        <dbReference type="ARBA" id="ARBA00022966"/>
    </source>
</evidence>
<dbReference type="SMART" id="SM01360">
    <property type="entry name" value="A2M"/>
    <property type="match status" value="1"/>
</dbReference>
<dbReference type="GO" id="GO:0005615">
    <property type="term" value="C:extracellular space"/>
    <property type="evidence" value="ECO:0007669"/>
    <property type="project" value="InterPro"/>
</dbReference>
<feature type="domain" description="Alpha-macroglobulin receptor-binding" evidence="7">
    <location>
        <begin position="1369"/>
        <end position="1459"/>
    </location>
</feature>
<dbReference type="InterPro" id="IPR008930">
    <property type="entry name" value="Terpenoid_cyclase/PrenylTrfase"/>
</dbReference>
<proteinExistence type="predicted"/>
<reference evidence="8 9" key="1">
    <citation type="journal article" date="2024" name="Insects">
        <title>An Improved Chromosome-Level Genome Assembly of the Firefly Pyrocoelia pectoralis.</title>
        <authorList>
            <person name="Fu X."/>
            <person name="Meyer-Rochow V.B."/>
            <person name="Ballantyne L."/>
            <person name="Zhu X."/>
        </authorList>
    </citation>
    <scope>NUCLEOTIDE SEQUENCE [LARGE SCALE GENOMIC DNA]</scope>
    <source>
        <strain evidence="8">XCY_ONT2</strain>
    </source>
</reference>
<evidence type="ECO:0000259" key="6">
    <source>
        <dbReference type="SMART" id="SM01360"/>
    </source>
</evidence>
<dbReference type="Pfam" id="PF07703">
    <property type="entry name" value="A2M_BRD"/>
    <property type="match status" value="1"/>
</dbReference>
<feature type="chain" id="PRO_5042948858" description="C3 and PZP-like alpha-2-macroglobulin domain-containing protein 8" evidence="4">
    <location>
        <begin position="24"/>
        <end position="1759"/>
    </location>
</feature>
<dbReference type="Gene3D" id="1.50.10.20">
    <property type="match status" value="1"/>
</dbReference>
<dbReference type="Pfam" id="PF07677">
    <property type="entry name" value="A2M_recep"/>
    <property type="match status" value="1"/>
</dbReference>
<dbReference type="InterPro" id="IPR011626">
    <property type="entry name" value="Alpha-macroglobulin_TED"/>
</dbReference>
<evidence type="ECO:0000256" key="1">
    <source>
        <dbReference type="ARBA" id="ARBA00022729"/>
    </source>
</evidence>
<dbReference type="SUPFAM" id="SSF49410">
    <property type="entry name" value="Alpha-macroglobulin receptor domain"/>
    <property type="match status" value="1"/>
</dbReference>
<keyword evidence="3" id="KW-1015">Disulfide bond</keyword>
<evidence type="ECO:0000256" key="4">
    <source>
        <dbReference type="SAM" id="SignalP"/>
    </source>
</evidence>
<name>A0AAN7VWB6_9COLE</name>
<evidence type="ECO:0000256" key="3">
    <source>
        <dbReference type="ARBA" id="ARBA00023157"/>
    </source>
</evidence>
<protein>
    <recommendedName>
        <fullName evidence="10">C3 and PZP-like alpha-2-macroglobulin domain-containing protein 8</fullName>
    </recommendedName>
</protein>
<dbReference type="Pfam" id="PF07678">
    <property type="entry name" value="TED_complement"/>
    <property type="match status" value="1"/>
</dbReference>
<evidence type="ECO:0000313" key="8">
    <source>
        <dbReference type="EMBL" id="KAK5650744.1"/>
    </source>
</evidence>
<gene>
    <name evidence="8" type="ORF">RI129_001773</name>
</gene>
<keyword evidence="9" id="KW-1185">Reference proteome</keyword>
<dbReference type="InterPro" id="IPR001599">
    <property type="entry name" value="Macroglobln_a2"/>
</dbReference>
<sequence length="1759" mass="196243">MYHTLWFNCYFILTLQLAEKILSTNLGFSVVAPELAVPGKTTAVFVTLHGPTSMRPLNITLRLLQDSSDEDNFRQPIETTQEIKGHGILPLEIPVEANGNFILQTLVNCTATEACELQSSSQMRLVGPVRDVIIRPAKHAYKPGEIVSFWVLALDHDLQIANEAIATISVKDPAGTKVALWYQVPLDEGIKAFSLPLSEYARVGRWLAHVEVETAEFTAPIEVSPGAGTDLPDVAAAEEHYVELRFGREMRRRYKPGLPFVGKVEAMSTEKSVRVRVKVYDNSTSIYSQDIEISAGEGTFVVPAIMADSEVIALQAELVSVEGKEIESHYVLAREPVYKWNSSSDCYLLIEGVEHTLQPEEEAHVIILSTCPCERDLHYVITTDGRVTDWAQRRYEDPVPPTPSTSSGAICRLHFSFTVRSVMAPVSQLLVYYVTPQGEPVSDVISFDVKLLHRQVYVNLEEREWWLPGQSLDLEVVAEPSSLVCLLGGRFRGSNDIKFDPRISEDRTPATETGEIDFLEAGVVFFQRQCIKKGDSGISTVSYRQRGSGAGPSNRRRPPESLVGGAPFDQLWLWKCFNYTSEIASTGLTIPAPQEAGKWSLWAITVASGGLRFSSSVNVQVFRPLQAEFYLPPSLRVGETLEVDIKIANNLNSCMDVTALLALSEGAQFLSNGLLYVTERLRLGPQGATSLVVRLLVTTSGVKNMTVEVNGYSSPSCEGTQTPTPNATLAGAVMRSSTVMVYPEGLMRTDTESAYFCANENMIISTSDSFKYEWIGAPRNRAGVVLEIKAGSSTVMNSVHIALAENRMVSDRMYRLTIGDSENSLTWLGRGKHEYGVHLTSADTPQILSTDQWRTFWLSWEKNTVAFGIGHFLHNNTLLKWKMDKKIKIQQIGFTSAWGSTAEFRIWNFNDESGFSQVLHLDTPKSLVPGSESGELLVSGGLALPAMLKKREGWGGLSGALASLAPILKIKHLGIKANASEKKNLLENLPKYIQTILSYRKPDNSFSEHQMVGSHKSTVSILRALIETQTYFSVDPDLIQGATRWIQSRQEDDGSFIPLPADVKLTVTNINYTDELNKTDEILLLEQVATITAETLIAFHDYSFENSDEVYTFKKGTTFLEHVVTLINGSEALAATTLALVLYKSKEANWAVQKLQNISITEEGDFEWPHPIPKRDAADWLYEADSDKTLKEPIVGKYIEDYKASIYALSVYCHIEDYKLAESVARYLFYRSHMLDKHPELLYPSVQVFSHYDTLVNDRHRSLTISLATSGMELTDTLELKSEKPTQLLHLPSLPTKVFVYATGAGCATIQGKINYSTYSVTSKTPLVELWSGIVQEILPDRSSVEEIEGKLPMLKIKHCFRWKGLLPSGVLRLEVSLFSGFELTSITQILVNSTESMAEMQHGYFANNIWFAFANISTQCPICVQYIVRSTFIISSLRPAFARIYPASREDLAAETFFHTSGASVLMKGITDDDLITWFGTNTSIVNDSMTDTCRKYDNSRENGTDAPETSTYTNVNTNTPNSLSKVDDLSISTYTINVDNTSITNLSKIFDESELIIPTAIVMRDIVRTTPLSNHTDIESTTPITLDNIIIQDKIKMTLRNDESLQNINYSFQNESNGEDVKKVKRNPKLESAIKNTIQSVANYTLNLTTTQTPVNAVSIGPTIVTKIRNETDFKMNKSVSTVRHINTDKHNLQIKLLTNKVNDEDEPPPTFAPEMKNDRYLLLDKEELWGMLREAVSDEINKKEQRRDDFGHPKIT</sequence>
<feature type="domain" description="Alpha-2-macroglobulin bait region" evidence="5">
    <location>
        <begin position="348"/>
        <end position="487"/>
    </location>
</feature>
<keyword evidence="1 4" id="KW-0732">Signal</keyword>
<evidence type="ECO:0000259" key="7">
    <source>
        <dbReference type="SMART" id="SM01361"/>
    </source>
</evidence>
<feature type="domain" description="Alpha-2-macroglobulin" evidence="6">
    <location>
        <begin position="571"/>
        <end position="661"/>
    </location>
</feature>
<dbReference type="InterPro" id="IPR002890">
    <property type="entry name" value="MG2"/>
</dbReference>
<dbReference type="Gene3D" id="2.60.40.690">
    <property type="entry name" value="Alpha-macroglobulin, receptor-binding domain"/>
    <property type="match status" value="1"/>
</dbReference>
<organism evidence="8 9">
    <name type="scientific">Pyrocoelia pectoralis</name>
    <dbReference type="NCBI Taxonomy" id="417401"/>
    <lineage>
        <taxon>Eukaryota</taxon>
        <taxon>Metazoa</taxon>
        <taxon>Ecdysozoa</taxon>
        <taxon>Arthropoda</taxon>
        <taxon>Hexapoda</taxon>
        <taxon>Insecta</taxon>
        <taxon>Pterygota</taxon>
        <taxon>Neoptera</taxon>
        <taxon>Endopterygota</taxon>
        <taxon>Coleoptera</taxon>
        <taxon>Polyphaga</taxon>
        <taxon>Elateriformia</taxon>
        <taxon>Elateroidea</taxon>
        <taxon>Lampyridae</taxon>
        <taxon>Lampyrinae</taxon>
        <taxon>Pyrocoelia</taxon>
    </lineage>
</organism>